<dbReference type="Proteomes" id="UP000268887">
    <property type="component" value="Unassembled WGS sequence"/>
</dbReference>
<dbReference type="AlphaFoldDB" id="A0A3M5FDV3"/>
<protein>
    <submittedName>
        <fullName evidence="2">Uncharacterized protein</fullName>
    </submittedName>
</protein>
<accession>A0A3M5FDV3</accession>
<name>A0A3M5FDV3_PSESS</name>
<sequence length="77" mass="8568">MLPSRCRPPLRPRSRLSPCTLTSTVPAVFQERAKRLCIPTTWLSTASVQSALASWTSCTPAKSTPSCRRQYSGHYND</sequence>
<evidence type="ECO:0000256" key="1">
    <source>
        <dbReference type="SAM" id="MobiDB-lite"/>
    </source>
</evidence>
<gene>
    <name evidence="2" type="ORF">ALP60_200000</name>
</gene>
<feature type="region of interest" description="Disordered" evidence="1">
    <location>
        <begin position="58"/>
        <end position="77"/>
    </location>
</feature>
<evidence type="ECO:0000313" key="3">
    <source>
        <dbReference type="Proteomes" id="UP000268887"/>
    </source>
</evidence>
<comment type="caution">
    <text evidence="2">The sequence shown here is derived from an EMBL/GenBank/DDBJ whole genome shotgun (WGS) entry which is preliminary data.</text>
</comment>
<reference evidence="2 3" key="1">
    <citation type="submission" date="2018-08" db="EMBL/GenBank/DDBJ databases">
        <title>Recombination of ecologically and evolutionarily significant loci maintains genetic cohesion in the Pseudomonas syringae species complex.</title>
        <authorList>
            <person name="Dillon M."/>
            <person name="Thakur S."/>
            <person name="Almeida R.N.D."/>
            <person name="Weir B.S."/>
            <person name="Guttman D.S."/>
        </authorList>
    </citation>
    <scope>NUCLEOTIDE SEQUENCE [LARGE SCALE GENOMIC DNA]</scope>
    <source>
        <strain evidence="2 3">ICMP 13927</strain>
    </source>
</reference>
<dbReference type="EMBL" id="RBSV01000444">
    <property type="protein sequence ID" value="RMS71937.1"/>
    <property type="molecule type" value="Genomic_DNA"/>
</dbReference>
<proteinExistence type="predicted"/>
<organism evidence="2 3">
    <name type="scientific">Pseudomonas savastanoi</name>
    <name type="common">Pseudomonas syringae pv. savastanoi</name>
    <dbReference type="NCBI Taxonomy" id="29438"/>
    <lineage>
        <taxon>Bacteria</taxon>
        <taxon>Pseudomonadati</taxon>
        <taxon>Pseudomonadota</taxon>
        <taxon>Gammaproteobacteria</taxon>
        <taxon>Pseudomonadales</taxon>
        <taxon>Pseudomonadaceae</taxon>
        <taxon>Pseudomonas</taxon>
    </lineage>
</organism>
<evidence type="ECO:0000313" key="2">
    <source>
        <dbReference type="EMBL" id="RMS71937.1"/>
    </source>
</evidence>